<evidence type="ECO:0000313" key="16">
    <source>
        <dbReference type="Proteomes" id="UP000054770"/>
    </source>
</evidence>
<dbReference type="GO" id="GO:0005886">
    <property type="term" value="C:plasma membrane"/>
    <property type="evidence" value="ECO:0007669"/>
    <property type="project" value="UniProtKB-SubCell"/>
</dbReference>
<evidence type="ECO:0000256" key="7">
    <source>
        <dbReference type="ARBA" id="ARBA00023065"/>
    </source>
</evidence>
<dbReference type="Proteomes" id="UP000054770">
    <property type="component" value="Unassembled WGS sequence"/>
</dbReference>
<evidence type="ECO:0000313" key="15">
    <source>
        <dbReference type="EMBL" id="SAL88366.1"/>
    </source>
</evidence>
<sequence>MHIDWWTLALQTVNALVLVWLLARFLFKPVAKIVAERQQSAAALMADAVKAKADALAQRQAAADEAARTAQQRGDVLSAAAAEAAKLKSSLEEAAHADAEQLRAAAEADIAKARQAAALTDADQASQLALAIAAKLLERLPEQARIAGFIDGLAAELAKLPQSTREALGNDGSEVRLIAPRALQADELAACRGALSRVLGRDVDLRITVDPAIVAGLELEARHAIVRNSFRADLARLQTELLVHDPDHA</sequence>
<dbReference type="InterPro" id="IPR050059">
    <property type="entry name" value="ATP_synthase_B_chain"/>
</dbReference>
<comment type="function">
    <text evidence="10 13">F(1)F(0) ATP synthase produces ATP from ADP in the presence of a proton or sodium gradient. F-type ATPases consist of two structural domains, F(1) containing the extramembraneous catalytic core and F(0) containing the membrane proton channel, linked together by a central stalk and a peripheral stalk. During catalysis, ATP synthesis in the catalytic domain of F(1) is coupled via a rotary mechanism of the central stalk subunits to proton translocation.</text>
</comment>
<evidence type="ECO:0000256" key="4">
    <source>
        <dbReference type="ARBA" id="ARBA00022692"/>
    </source>
</evidence>
<comment type="caution">
    <text evidence="15">The sequence shown here is derived from an EMBL/GenBank/DDBJ whole genome shotgun (WGS) entry which is preliminary data.</text>
</comment>
<comment type="function">
    <text evidence="11">Component of the F(0) channel, it forms part of the peripheral stalk, linking F(1) to F(0). The b'-subunit is a diverged and duplicated form of b found in plants and photosynthetic bacteria.</text>
</comment>
<keyword evidence="7 13" id="KW-0406">Ion transport</keyword>
<organism evidence="15 16">
    <name type="scientific">Caballeronia choica</name>
    <dbReference type="NCBI Taxonomy" id="326476"/>
    <lineage>
        <taxon>Bacteria</taxon>
        <taxon>Pseudomonadati</taxon>
        <taxon>Pseudomonadota</taxon>
        <taxon>Betaproteobacteria</taxon>
        <taxon>Burkholderiales</taxon>
        <taxon>Burkholderiaceae</taxon>
        <taxon>Caballeronia</taxon>
    </lineage>
</organism>
<evidence type="ECO:0000256" key="1">
    <source>
        <dbReference type="ARBA" id="ARBA00005513"/>
    </source>
</evidence>
<evidence type="ECO:0000256" key="6">
    <source>
        <dbReference type="ARBA" id="ARBA00022989"/>
    </source>
</evidence>
<proteinExistence type="inferred from homology"/>
<keyword evidence="2 13" id="KW-0813">Transport</keyword>
<dbReference type="EMBL" id="FCON02000403">
    <property type="protein sequence ID" value="SAL88366.1"/>
    <property type="molecule type" value="Genomic_DNA"/>
</dbReference>
<keyword evidence="9 13" id="KW-0066">ATP synthesis</keyword>
<evidence type="ECO:0000256" key="9">
    <source>
        <dbReference type="ARBA" id="ARBA00023310"/>
    </source>
</evidence>
<keyword evidence="4 13" id="KW-0812">Transmembrane</keyword>
<comment type="subunit">
    <text evidence="13">F-type ATPases have 2 components, F(1) - the catalytic core - and F(0) - the membrane proton channel. F(1) has five subunits: alpha(3), beta(3), gamma(1), delta(1), epsilon(1). F(0) has three main subunits: a(1), b(2) and c(10-14). The alpha and beta chains form an alternating ring which encloses part of the gamma chain. F(1) is attached to F(0) by a central stalk formed by the gamma and epsilon chains, while a peripheral stalk is formed by the delta and b chains.</text>
</comment>
<dbReference type="RefSeq" id="WP_087650403.1">
    <property type="nucleotide sequence ID" value="NZ_FCON02000403.1"/>
</dbReference>
<dbReference type="AlphaFoldDB" id="A0A158L4R5"/>
<comment type="similarity">
    <text evidence="1 13 14">Belongs to the ATPase B chain family.</text>
</comment>
<keyword evidence="16" id="KW-1185">Reference proteome</keyword>
<evidence type="ECO:0000256" key="13">
    <source>
        <dbReference type="HAMAP-Rule" id="MF_01398"/>
    </source>
</evidence>
<keyword evidence="6 13" id="KW-1133">Transmembrane helix</keyword>
<keyword evidence="3 13" id="KW-0138">CF(0)</keyword>
<evidence type="ECO:0000256" key="8">
    <source>
        <dbReference type="ARBA" id="ARBA00023136"/>
    </source>
</evidence>
<comment type="subcellular location">
    <subcellularLocation>
        <location evidence="13">Cell membrane</location>
        <topology evidence="13">Single-pass membrane protein</topology>
    </subcellularLocation>
    <subcellularLocation>
        <location evidence="12">Endomembrane system</location>
        <topology evidence="12">Single-pass membrane protein</topology>
    </subcellularLocation>
</comment>
<keyword evidence="5 13" id="KW-0375">Hydrogen ion transport</keyword>
<evidence type="ECO:0000256" key="10">
    <source>
        <dbReference type="ARBA" id="ARBA00025198"/>
    </source>
</evidence>
<dbReference type="GO" id="GO:0045259">
    <property type="term" value="C:proton-transporting ATP synthase complex"/>
    <property type="evidence" value="ECO:0007669"/>
    <property type="project" value="UniProtKB-KW"/>
</dbReference>
<dbReference type="InterPro" id="IPR002146">
    <property type="entry name" value="ATP_synth_b/b'su_bac/chlpt"/>
</dbReference>
<evidence type="ECO:0000256" key="14">
    <source>
        <dbReference type="RuleBase" id="RU003848"/>
    </source>
</evidence>
<feature type="transmembrane region" description="Helical" evidence="13">
    <location>
        <begin position="6"/>
        <end position="27"/>
    </location>
</feature>
<dbReference type="GO" id="GO:0012505">
    <property type="term" value="C:endomembrane system"/>
    <property type="evidence" value="ECO:0007669"/>
    <property type="project" value="UniProtKB-SubCell"/>
</dbReference>
<evidence type="ECO:0000256" key="2">
    <source>
        <dbReference type="ARBA" id="ARBA00022448"/>
    </source>
</evidence>
<gene>
    <name evidence="13" type="primary">atpF</name>
    <name evidence="15" type="ORF">AWB68_08752</name>
</gene>
<accession>A0A158L4R5</accession>
<keyword evidence="13" id="KW-1003">Cell membrane</keyword>
<dbReference type="OrthoDB" id="466272at2"/>
<dbReference type="GO" id="GO:0046933">
    <property type="term" value="F:proton-transporting ATP synthase activity, rotational mechanism"/>
    <property type="evidence" value="ECO:0007669"/>
    <property type="project" value="UniProtKB-UniRule"/>
</dbReference>
<evidence type="ECO:0000256" key="3">
    <source>
        <dbReference type="ARBA" id="ARBA00022547"/>
    </source>
</evidence>
<dbReference type="PANTHER" id="PTHR33445">
    <property type="entry name" value="ATP SYNTHASE SUBUNIT B', CHLOROPLASTIC"/>
    <property type="match status" value="1"/>
</dbReference>
<dbReference type="Pfam" id="PF00430">
    <property type="entry name" value="ATP-synt_B"/>
    <property type="match status" value="1"/>
</dbReference>
<dbReference type="PANTHER" id="PTHR33445:SF2">
    <property type="entry name" value="ATP SYNTHASE SUBUNIT B', CHLOROPLASTIC"/>
    <property type="match status" value="1"/>
</dbReference>
<name>A0A158L4R5_9BURK</name>
<dbReference type="GO" id="GO:0046961">
    <property type="term" value="F:proton-transporting ATPase activity, rotational mechanism"/>
    <property type="evidence" value="ECO:0007669"/>
    <property type="project" value="TreeGrafter"/>
</dbReference>
<evidence type="ECO:0000256" key="5">
    <source>
        <dbReference type="ARBA" id="ARBA00022781"/>
    </source>
</evidence>
<evidence type="ECO:0000256" key="12">
    <source>
        <dbReference type="ARBA" id="ARBA00037847"/>
    </source>
</evidence>
<dbReference type="HAMAP" id="MF_01398">
    <property type="entry name" value="ATP_synth_b_bprime"/>
    <property type="match status" value="1"/>
</dbReference>
<keyword evidence="8 13" id="KW-0472">Membrane</keyword>
<evidence type="ECO:0000256" key="11">
    <source>
        <dbReference type="ARBA" id="ARBA00025614"/>
    </source>
</evidence>
<reference evidence="15" key="1">
    <citation type="submission" date="2016-01" db="EMBL/GenBank/DDBJ databases">
        <authorList>
            <person name="Peeters C."/>
        </authorList>
    </citation>
    <scope>NUCLEOTIDE SEQUENCE [LARGE SCALE GENOMIC DNA]</scope>
    <source>
        <strain evidence="15">LMG 22940</strain>
    </source>
</reference>
<protein>
    <recommendedName>
        <fullName evidence="13">ATP synthase subunit b</fullName>
    </recommendedName>
    <alternativeName>
        <fullName evidence="13">ATP synthase F(0) sector subunit b</fullName>
    </alternativeName>
    <alternativeName>
        <fullName evidence="13">ATPase subunit I</fullName>
    </alternativeName>
    <alternativeName>
        <fullName evidence="13">F-type ATPase subunit b</fullName>
        <shortName evidence="13">F-ATPase subunit b</shortName>
    </alternativeName>
</protein>